<protein>
    <submittedName>
        <fullName evidence="1">SRPBCC family protein</fullName>
    </submittedName>
</protein>
<dbReference type="RefSeq" id="WP_348604988.1">
    <property type="nucleotide sequence ID" value="NZ_CP157276.1"/>
</dbReference>
<dbReference type="InterPro" id="IPR023393">
    <property type="entry name" value="START-like_dom_sf"/>
</dbReference>
<dbReference type="EMBL" id="JBDLNU010000002">
    <property type="protein sequence ID" value="MFM1728613.1"/>
    <property type="molecule type" value="Genomic_DNA"/>
</dbReference>
<sequence length="166" mass="18446">MSTTVVVEQSRAIPITLQRAFDLTLPIPLTAIFSRRYGLLPPIKRVRGQDGIWGRVGQSRTVVTTDGGTMRELLTEIDAPHSFSYRLSNITGPLRPLVDSIDGSWEFTPKGTGTLITWRWVLHPKGLGRPVMPLVISMWRGYARQALELLSEQLLTPDSAERAPGV</sequence>
<reference evidence="1 2" key="1">
    <citation type="submission" date="2023-11" db="EMBL/GenBank/DDBJ databases">
        <authorList>
            <person name="Val-Calvo J."/>
            <person name="Scortti M."/>
            <person name="Vazquez-Boland J."/>
        </authorList>
    </citation>
    <scope>NUCLEOTIDE SEQUENCE [LARGE SCALE GENOMIC DNA]</scope>
    <source>
        <strain evidence="1 2">DSM 46662</strain>
    </source>
</reference>
<proteinExistence type="predicted"/>
<comment type="caution">
    <text evidence="1">The sequence shown here is derived from an EMBL/GenBank/DDBJ whole genome shotgun (WGS) entry which is preliminary data.</text>
</comment>
<dbReference type="Gene3D" id="3.30.530.20">
    <property type="match status" value="1"/>
</dbReference>
<dbReference type="Pfam" id="PF10604">
    <property type="entry name" value="Polyketide_cyc2"/>
    <property type="match status" value="1"/>
</dbReference>
<accession>A0ABW9FTT2</accession>
<keyword evidence="2" id="KW-1185">Reference proteome</keyword>
<organism evidence="1 2">
    <name type="scientific">Prescottella soli</name>
    <dbReference type="NCBI Taxonomy" id="1543852"/>
    <lineage>
        <taxon>Bacteria</taxon>
        <taxon>Bacillati</taxon>
        <taxon>Actinomycetota</taxon>
        <taxon>Actinomycetes</taxon>
        <taxon>Mycobacteriales</taxon>
        <taxon>Nocardiaceae</taxon>
        <taxon>Prescottella</taxon>
    </lineage>
</organism>
<dbReference type="SUPFAM" id="SSF55961">
    <property type="entry name" value="Bet v1-like"/>
    <property type="match status" value="1"/>
</dbReference>
<evidence type="ECO:0000313" key="1">
    <source>
        <dbReference type="EMBL" id="MFM1728613.1"/>
    </source>
</evidence>
<dbReference type="InterPro" id="IPR019587">
    <property type="entry name" value="Polyketide_cyclase/dehydratase"/>
</dbReference>
<gene>
    <name evidence="1" type="ORF">ABEU19_002105</name>
</gene>
<dbReference type="Proteomes" id="UP001629744">
    <property type="component" value="Unassembled WGS sequence"/>
</dbReference>
<name>A0ABW9FTT2_9NOCA</name>
<evidence type="ECO:0000313" key="2">
    <source>
        <dbReference type="Proteomes" id="UP001629744"/>
    </source>
</evidence>